<dbReference type="AlphaFoldDB" id="A0A437M6E3"/>
<evidence type="ECO:0000313" key="2">
    <source>
        <dbReference type="EMBL" id="RVT93153.1"/>
    </source>
</evidence>
<organism evidence="2 3">
    <name type="scientific">Sphingomonas crocodyli</name>
    <dbReference type="NCBI Taxonomy" id="1979270"/>
    <lineage>
        <taxon>Bacteria</taxon>
        <taxon>Pseudomonadati</taxon>
        <taxon>Pseudomonadota</taxon>
        <taxon>Alphaproteobacteria</taxon>
        <taxon>Sphingomonadales</taxon>
        <taxon>Sphingomonadaceae</taxon>
        <taxon>Sphingomonas</taxon>
    </lineage>
</organism>
<feature type="chain" id="PRO_5019299815" evidence="1">
    <location>
        <begin position="25"/>
        <end position="611"/>
    </location>
</feature>
<proteinExistence type="predicted"/>
<dbReference type="Pfam" id="PF26099">
    <property type="entry name" value="DUF8034"/>
    <property type="match status" value="1"/>
</dbReference>
<dbReference type="OrthoDB" id="7936138at2"/>
<evidence type="ECO:0000256" key="1">
    <source>
        <dbReference type="SAM" id="SignalP"/>
    </source>
</evidence>
<name>A0A437M6E3_9SPHN</name>
<keyword evidence="1" id="KW-0732">Signal</keyword>
<dbReference type="EMBL" id="SACN01000001">
    <property type="protein sequence ID" value="RVT93153.1"/>
    <property type="molecule type" value="Genomic_DNA"/>
</dbReference>
<dbReference type="InterPro" id="IPR058347">
    <property type="entry name" value="DUF8034"/>
</dbReference>
<keyword evidence="3" id="KW-1185">Reference proteome</keyword>
<feature type="signal peptide" evidence="1">
    <location>
        <begin position="1"/>
        <end position="24"/>
    </location>
</feature>
<gene>
    <name evidence="2" type="ORF">EOD43_04475</name>
</gene>
<evidence type="ECO:0000313" key="3">
    <source>
        <dbReference type="Proteomes" id="UP000282971"/>
    </source>
</evidence>
<dbReference type="RefSeq" id="WP_127741472.1">
    <property type="nucleotide sequence ID" value="NZ_SACN01000001.1"/>
</dbReference>
<dbReference type="PROSITE" id="PS51318">
    <property type="entry name" value="TAT"/>
    <property type="match status" value="1"/>
</dbReference>
<dbReference type="Proteomes" id="UP000282971">
    <property type="component" value="Unassembled WGS sequence"/>
</dbReference>
<protein>
    <submittedName>
        <fullName evidence="2">Uncharacterized protein</fullName>
    </submittedName>
</protein>
<comment type="caution">
    <text evidence="2">The sequence shown here is derived from an EMBL/GenBank/DDBJ whole genome shotgun (WGS) entry which is preliminary data.</text>
</comment>
<dbReference type="InterPro" id="IPR006311">
    <property type="entry name" value="TAT_signal"/>
</dbReference>
<sequence length="611" mass="68069">MIVLDRRALLGGAAMLTVPAVARAAPAAIRIDGPMAPPAWAVMQRRLLDANAAACEAFYATYVDARDRLKVFERWGANDGPDDAAEATNDWFLLHALGGSDRIAALAARFWEGHIRQYSAARTVDVPIARQGMYYREFPVQMDWQHNAEGLTSFNVQGLSMPRDRKLIERTRRFADFYTGRDPTVRNYDPRTRTMASLLNGSRGPMLREATPLDWAGDPFAAGERFHMEHGETTYAQTLHHYDEYGDVVGDNPLNLQSTTLGLNAYALTREEHYRRWALDYIDAWVDRAAANGDILPSRIRADGSVGKDDWWKGVYGWGFSPLVPQTGEREDRNRVPRSITAFMGAVLLTGDQAYVDLWRRQNARINAASRSIDGVLSAPTMYGPNGWYSFQPGPNRSNAFEIWYVSQRADDLAAAGDHPWIDYLAGRNDHYPIKAMEADLARIAKRIEAREKDPTTPDTRLADWPIDINPASVASLVQLMTGGLHIARPPWSKTSPNQGGVPLHCRLRYFDAQAKRAGLPADMAALVHRLGDAETDVTLINMGRQPRDVVVQGGAYAEHRIDSMAIDGKTTAVGASHVTIRIEPGCGARLTLAMRRYANRPTLDFPWNRA</sequence>
<reference evidence="2 3" key="1">
    <citation type="submission" date="2019-01" db="EMBL/GenBank/DDBJ databases">
        <authorList>
            <person name="Chen W.-M."/>
        </authorList>
    </citation>
    <scope>NUCLEOTIDE SEQUENCE [LARGE SCALE GENOMIC DNA]</scope>
    <source>
        <strain evidence="2 3">CCP-7</strain>
    </source>
</reference>
<accession>A0A437M6E3</accession>